<dbReference type="Gene3D" id="3.40.50.720">
    <property type="entry name" value="NAD(P)-binding Rossmann-like Domain"/>
    <property type="match status" value="1"/>
</dbReference>
<dbReference type="AlphaFoldDB" id="T0K4U3"/>
<dbReference type="RefSeq" id="WP_021318388.1">
    <property type="nucleotide sequence ID" value="NZ_AUWY01000091.1"/>
</dbReference>
<dbReference type="InterPro" id="IPR006115">
    <property type="entry name" value="6PGDH_NADP-bd"/>
</dbReference>
<organism evidence="3 4">
    <name type="scientific">Sphingobium ummariense RL-3</name>
    <dbReference type="NCBI Taxonomy" id="1346791"/>
    <lineage>
        <taxon>Bacteria</taxon>
        <taxon>Pseudomonadati</taxon>
        <taxon>Pseudomonadota</taxon>
        <taxon>Alphaproteobacteria</taxon>
        <taxon>Sphingomonadales</taxon>
        <taxon>Sphingomonadaceae</taxon>
        <taxon>Sphingobium</taxon>
    </lineage>
</organism>
<comment type="caution">
    <text evidence="3">The sequence shown here is derived from an EMBL/GenBank/DDBJ whole genome shotgun (WGS) entry which is preliminary data.</text>
</comment>
<proteinExistence type="predicted"/>
<dbReference type="InterPro" id="IPR013328">
    <property type="entry name" value="6PGD_dom2"/>
</dbReference>
<evidence type="ECO:0000259" key="1">
    <source>
        <dbReference type="Pfam" id="PF03446"/>
    </source>
</evidence>
<protein>
    <submittedName>
        <fullName evidence="3">6-phosphogluconate dehydrogenase</fullName>
    </submittedName>
</protein>
<keyword evidence="4" id="KW-1185">Reference proteome</keyword>
<dbReference type="GO" id="GO:0050661">
    <property type="term" value="F:NADP binding"/>
    <property type="evidence" value="ECO:0007669"/>
    <property type="project" value="InterPro"/>
</dbReference>
<dbReference type="SUPFAM" id="SSF48179">
    <property type="entry name" value="6-phosphogluconate dehydrogenase C-terminal domain-like"/>
    <property type="match status" value="1"/>
</dbReference>
<evidence type="ECO:0000313" key="4">
    <source>
        <dbReference type="Proteomes" id="UP000015523"/>
    </source>
</evidence>
<dbReference type="Proteomes" id="UP000015523">
    <property type="component" value="Unassembled WGS sequence"/>
</dbReference>
<feature type="domain" description="6-phosphogluconate dehydrogenase NADP-binding" evidence="1">
    <location>
        <begin position="4"/>
        <end position="136"/>
    </location>
</feature>
<dbReference type="Pfam" id="PF09130">
    <property type="entry name" value="DUF1932"/>
    <property type="match status" value="1"/>
</dbReference>
<feature type="domain" description="Phosphogluconate dehydrogenase NAD-binding putative C-terminal" evidence="2">
    <location>
        <begin position="187"/>
        <end position="256"/>
    </location>
</feature>
<dbReference type="Gene3D" id="1.10.1040.10">
    <property type="entry name" value="N-(1-d-carboxylethyl)-l-norvaline Dehydrogenase, domain 2"/>
    <property type="match status" value="1"/>
</dbReference>
<dbReference type="PATRIC" id="fig|1346791.3.peg.2495"/>
<dbReference type="STRING" id="1346791.M529_12980"/>
<reference evidence="3 4" key="1">
    <citation type="journal article" date="2013" name="Genome Announc.">
        <title>Draft Genome Sequence of Sphingobium ummariense Strain RL-3, a Hexachlorocyclohexane-Degrading Bacterium.</title>
        <authorList>
            <person name="Kohli P."/>
            <person name="Dua A."/>
            <person name="Sangwan N."/>
            <person name="Oldach P."/>
            <person name="Khurana J.P."/>
            <person name="Lal R."/>
        </authorList>
    </citation>
    <scope>NUCLEOTIDE SEQUENCE [LARGE SCALE GENOMIC DNA]</scope>
    <source>
        <strain evidence="3 4">RL-3</strain>
    </source>
</reference>
<dbReference type="eggNOG" id="COG2084">
    <property type="taxonomic scope" value="Bacteria"/>
</dbReference>
<evidence type="ECO:0000313" key="3">
    <source>
        <dbReference type="EMBL" id="EQB31689.1"/>
    </source>
</evidence>
<dbReference type="OrthoDB" id="4333at2"/>
<dbReference type="InterPro" id="IPR008927">
    <property type="entry name" value="6-PGluconate_DH-like_C_sf"/>
</dbReference>
<gene>
    <name evidence="3" type="ORF">M529_12980</name>
</gene>
<dbReference type="SUPFAM" id="SSF51735">
    <property type="entry name" value="NAD(P)-binding Rossmann-fold domains"/>
    <property type="match status" value="1"/>
</dbReference>
<dbReference type="InterPro" id="IPR015814">
    <property type="entry name" value="Pgluconate_DH_NAD-bd_C"/>
</dbReference>
<name>T0K4U3_9SPHN</name>
<sequence>MTGTIALIGFGEAGSTFASAAQWAARAAAYDVAAERGPVIAQLGVTPCDSAGQAVSGASLILSLVTADQALDVARQCAGLIAPDAIFCDMNSVAPGTKREAARYFVDAGARYVDVAVMAPVNPARMAVPLAIAGPDAADADRLLQYAGFTRTEIVGDAIGRASAIKLVRSVMVKGLEALTAEMMLAAYAEDVADAVLASLDASEKTISWTERADYNLDRMLVHGRRRAAEMAEAARMLRDLGITPLMTDGTVRRQQVLGDLSIHPPPDGLPAKLAAINALSREES</sequence>
<dbReference type="Pfam" id="PF03446">
    <property type="entry name" value="NAD_binding_2"/>
    <property type="match status" value="1"/>
</dbReference>
<dbReference type="EMBL" id="AUWY01000091">
    <property type="protein sequence ID" value="EQB31689.1"/>
    <property type="molecule type" value="Genomic_DNA"/>
</dbReference>
<evidence type="ECO:0000259" key="2">
    <source>
        <dbReference type="Pfam" id="PF09130"/>
    </source>
</evidence>
<accession>T0K4U3</accession>
<dbReference type="InterPro" id="IPR036291">
    <property type="entry name" value="NAD(P)-bd_dom_sf"/>
</dbReference>